<dbReference type="PRINTS" id="PR00164">
    <property type="entry name" value="ABC2TRNSPORT"/>
</dbReference>
<evidence type="ECO:0000256" key="9">
    <source>
        <dbReference type="RuleBase" id="RU361157"/>
    </source>
</evidence>
<evidence type="ECO:0000256" key="6">
    <source>
        <dbReference type="ARBA" id="ARBA00022692"/>
    </source>
</evidence>
<keyword evidence="12" id="KW-1185">Reference proteome</keyword>
<keyword evidence="8 9" id="KW-0472">Membrane</keyword>
<evidence type="ECO:0000256" key="2">
    <source>
        <dbReference type="ARBA" id="ARBA00007783"/>
    </source>
</evidence>
<keyword evidence="5" id="KW-0997">Cell inner membrane</keyword>
<evidence type="ECO:0000256" key="7">
    <source>
        <dbReference type="ARBA" id="ARBA00022989"/>
    </source>
</evidence>
<evidence type="ECO:0000259" key="10">
    <source>
        <dbReference type="PROSITE" id="PS51012"/>
    </source>
</evidence>
<keyword evidence="6 9" id="KW-0812">Transmembrane</keyword>
<feature type="transmembrane region" description="Helical" evidence="9">
    <location>
        <begin position="112"/>
        <end position="137"/>
    </location>
</feature>
<evidence type="ECO:0000256" key="4">
    <source>
        <dbReference type="ARBA" id="ARBA00022475"/>
    </source>
</evidence>
<gene>
    <name evidence="11" type="ORF">CAL19_07900</name>
</gene>
<dbReference type="InterPro" id="IPR000412">
    <property type="entry name" value="ABC_2_transport"/>
</dbReference>
<evidence type="ECO:0000313" key="11">
    <source>
        <dbReference type="EMBL" id="OZI22453.1"/>
    </source>
</evidence>
<sequence length="265" mass="30111">MECSEAMKRTSIQVFRAVVYALTLREMQGRFGRARMGAMWTLFEPIAHLVALTLIMVYIRGRTIPGIDYPVFLLVSLTPFLLYKNIALRMMLSMEANKALFAYKQIQPFSSFMGRVVVECVLSTTVFILAYLTLTWIGMSTTIAKPAEWVLMLFLGLFFAIGLGLVLAAIATLMPESKFLIRLLFMPLYLISGVIIPPSSYPSTWLPILMLNPFMNVLELIRSNIFPYYRPADGTSLSYVLECTLVLLFLGMAAYRLLRYRMMAI</sequence>
<dbReference type="PANTHER" id="PTHR30413:SF8">
    <property type="entry name" value="TRANSPORT PERMEASE PROTEIN"/>
    <property type="match status" value="1"/>
</dbReference>
<organism evidence="11 12">
    <name type="scientific">Bordetella genomosp. 7</name>
    <dbReference type="NCBI Taxonomy" id="1416805"/>
    <lineage>
        <taxon>Bacteria</taxon>
        <taxon>Pseudomonadati</taxon>
        <taxon>Pseudomonadota</taxon>
        <taxon>Betaproteobacteria</taxon>
        <taxon>Burkholderiales</taxon>
        <taxon>Alcaligenaceae</taxon>
        <taxon>Bordetella</taxon>
    </lineage>
</organism>
<dbReference type="AlphaFoldDB" id="A0A261RDM7"/>
<feature type="transmembrane region" description="Helical" evidence="9">
    <location>
        <begin position="180"/>
        <end position="201"/>
    </location>
</feature>
<dbReference type="EMBL" id="NEVK01000004">
    <property type="protein sequence ID" value="OZI22453.1"/>
    <property type="molecule type" value="Genomic_DNA"/>
</dbReference>
<dbReference type="GO" id="GO:0140359">
    <property type="term" value="F:ABC-type transporter activity"/>
    <property type="evidence" value="ECO:0007669"/>
    <property type="project" value="InterPro"/>
</dbReference>
<evidence type="ECO:0000256" key="1">
    <source>
        <dbReference type="ARBA" id="ARBA00004429"/>
    </source>
</evidence>
<feature type="transmembrane region" description="Helical" evidence="9">
    <location>
        <begin position="71"/>
        <end position="92"/>
    </location>
</feature>
<dbReference type="OrthoDB" id="9814458at2"/>
<dbReference type="InterPro" id="IPR047817">
    <property type="entry name" value="ABC2_TM_bact-type"/>
</dbReference>
<dbReference type="GO" id="GO:0015920">
    <property type="term" value="P:lipopolysaccharide transport"/>
    <property type="evidence" value="ECO:0007669"/>
    <property type="project" value="TreeGrafter"/>
</dbReference>
<dbReference type="GO" id="GO:0043190">
    <property type="term" value="C:ATP-binding cassette (ABC) transporter complex"/>
    <property type="evidence" value="ECO:0007669"/>
    <property type="project" value="InterPro"/>
</dbReference>
<dbReference type="Pfam" id="PF01061">
    <property type="entry name" value="ABC2_membrane"/>
    <property type="match status" value="1"/>
</dbReference>
<feature type="transmembrane region" description="Helical" evidence="9">
    <location>
        <begin position="149"/>
        <end position="173"/>
    </location>
</feature>
<evidence type="ECO:0000256" key="5">
    <source>
        <dbReference type="ARBA" id="ARBA00022519"/>
    </source>
</evidence>
<evidence type="ECO:0000313" key="12">
    <source>
        <dbReference type="Proteomes" id="UP000216947"/>
    </source>
</evidence>
<dbReference type="PROSITE" id="PS51012">
    <property type="entry name" value="ABC_TM2"/>
    <property type="match status" value="1"/>
</dbReference>
<evidence type="ECO:0000256" key="8">
    <source>
        <dbReference type="ARBA" id="ARBA00023136"/>
    </source>
</evidence>
<reference evidence="12" key="1">
    <citation type="submission" date="2017-05" db="EMBL/GenBank/DDBJ databases">
        <title>Complete and WGS of Bordetella genogroups.</title>
        <authorList>
            <person name="Spilker T."/>
            <person name="Lipuma J."/>
        </authorList>
    </citation>
    <scope>NUCLEOTIDE SEQUENCE [LARGE SCALE GENOMIC DNA]</scope>
    <source>
        <strain evidence="12">AU18089</strain>
    </source>
</reference>
<dbReference type="PANTHER" id="PTHR30413">
    <property type="entry name" value="INNER MEMBRANE TRANSPORT PERMEASE"/>
    <property type="match status" value="1"/>
</dbReference>
<dbReference type="Proteomes" id="UP000216947">
    <property type="component" value="Unassembled WGS sequence"/>
</dbReference>
<comment type="subcellular location">
    <subcellularLocation>
        <location evidence="1 9">Cell inner membrane</location>
        <topology evidence="1 9">Multi-pass membrane protein</topology>
    </subcellularLocation>
</comment>
<keyword evidence="4 9" id="KW-1003">Cell membrane</keyword>
<proteinExistence type="inferred from homology"/>
<comment type="caution">
    <text evidence="11">The sequence shown here is derived from an EMBL/GenBank/DDBJ whole genome shotgun (WGS) entry which is preliminary data.</text>
</comment>
<feature type="transmembrane region" description="Helical" evidence="9">
    <location>
        <begin position="37"/>
        <end position="59"/>
    </location>
</feature>
<name>A0A261RDM7_9BORD</name>
<keyword evidence="7 9" id="KW-1133">Transmembrane helix</keyword>
<feature type="transmembrane region" description="Helical" evidence="9">
    <location>
        <begin position="237"/>
        <end position="258"/>
    </location>
</feature>
<keyword evidence="3 9" id="KW-0813">Transport</keyword>
<protein>
    <recommendedName>
        <fullName evidence="9">Transport permease protein</fullName>
    </recommendedName>
</protein>
<accession>A0A261RDM7</accession>
<dbReference type="InterPro" id="IPR013525">
    <property type="entry name" value="ABC2_TM"/>
</dbReference>
<evidence type="ECO:0000256" key="3">
    <source>
        <dbReference type="ARBA" id="ARBA00022448"/>
    </source>
</evidence>
<comment type="similarity">
    <text evidence="2 9">Belongs to the ABC-2 integral membrane protein family.</text>
</comment>
<feature type="domain" description="ABC transmembrane type-2" evidence="10">
    <location>
        <begin position="36"/>
        <end position="258"/>
    </location>
</feature>